<protein>
    <recommendedName>
        <fullName evidence="1">Winged helix-turn-helix domain-containing protein</fullName>
    </recommendedName>
</protein>
<dbReference type="RefSeq" id="WP_133155879.1">
    <property type="nucleotide sequence ID" value="NZ_CP037867.1"/>
</dbReference>
<feature type="domain" description="Winged helix-turn-helix" evidence="1">
    <location>
        <begin position="15"/>
        <end position="80"/>
    </location>
</feature>
<dbReference type="EMBL" id="CP037867">
    <property type="protein sequence ID" value="QBM26959.1"/>
    <property type="molecule type" value="Genomic_DNA"/>
</dbReference>
<dbReference type="Proteomes" id="UP000293912">
    <property type="component" value="Chromosome"/>
</dbReference>
<evidence type="ECO:0000313" key="3">
    <source>
        <dbReference type="Proteomes" id="UP000293912"/>
    </source>
</evidence>
<reference evidence="2 3" key="1">
    <citation type="submission" date="2019-03" db="EMBL/GenBank/DDBJ databases">
        <authorList>
            <person name="Sebastian G."/>
            <person name="Baumann P."/>
            <person name="Ruckert C."/>
            <person name="Kalinowski J."/>
            <person name="Nebel B."/>
            <person name="Takors R."/>
            <person name="Blombach B."/>
        </authorList>
    </citation>
    <scope>NUCLEOTIDE SEQUENCE [LARGE SCALE GENOMIC DNA]</scope>
    <source>
        <strain evidence="2 3">DSM 1084</strain>
    </source>
</reference>
<dbReference type="InterPro" id="IPR055245">
    <property type="entry name" value="HTH_proteobacteria"/>
</dbReference>
<gene>
    <name evidence="2" type="ORF">HPF_04640</name>
</gene>
<sequence length="93" mass="10257">MDPQQPQRPYNGIATQRAAILARLERGPATGAQLQSECNAPDPTRRIHELREAGHLIDTTPTAQENPDGTINTVGLYVLRVKDTRQAELDLNT</sequence>
<dbReference type="Pfam" id="PF14090">
    <property type="entry name" value="HTH_39"/>
    <property type="match status" value="1"/>
</dbReference>
<dbReference type="KEGG" id="hpse:HPF_04640"/>
<accession>A0A4P6WWR4</accession>
<keyword evidence="3" id="KW-1185">Reference proteome</keyword>
<evidence type="ECO:0000259" key="1">
    <source>
        <dbReference type="Pfam" id="PF14090"/>
    </source>
</evidence>
<evidence type="ECO:0000313" key="2">
    <source>
        <dbReference type="EMBL" id="QBM26959.1"/>
    </source>
</evidence>
<organism evidence="2 3">
    <name type="scientific">Hydrogenophaga pseudoflava</name>
    <name type="common">Pseudomonas carboxydoflava</name>
    <dbReference type="NCBI Taxonomy" id="47421"/>
    <lineage>
        <taxon>Bacteria</taxon>
        <taxon>Pseudomonadati</taxon>
        <taxon>Pseudomonadota</taxon>
        <taxon>Betaproteobacteria</taxon>
        <taxon>Burkholderiales</taxon>
        <taxon>Comamonadaceae</taxon>
        <taxon>Hydrogenophaga</taxon>
    </lineage>
</organism>
<name>A0A4P6WWR4_HYDPS</name>
<proteinExistence type="predicted"/>
<dbReference type="AlphaFoldDB" id="A0A4P6WWR4"/>